<keyword evidence="1" id="KW-0732">Signal</keyword>
<dbReference type="Proteomes" id="UP000215145">
    <property type="component" value="Unassembled WGS sequence"/>
</dbReference>
<feature type="chain" id="PRO_5038466416" evidence="1">
    <location>
        <begin position="21"/>
        <end position="232"/>
    </location>
</feature>
<dbReference type="OrthoDB" id="9793324at2"/>
<accession>A0A229NYJ2</accession>
<dbReference type="AlphaFoldDB" id="A0A229NYJ2"/>
<feature type="signal peptide" evidence="1">
    <location>
        <begin position="1"/>
        <end position="20"/>
    </location>
</feature>
<evidence type="ECO:0000313" key="2">
    <source>
        <dbReference type="EMBL" id="OXM15086.1"/>
    </source>
</evidence>
<reference evidence="2 3" key="1">
    <citation type="submission" date="2017-07" db="EMBL/GenBank/DDBJ databases">
        <title>Paenibacillus herberti R33 genome sequencing and assembly.</title>
        <authorList>
            <person name="Su W."/>
        </authorList>
    </citation>
    <scope>NUCLEOTIDE SEQUENCE [LARGE SCALE GENOMIC DNA]</scope>
    <source>
        <strain evidence="2 3">R33</strain>
    </source>
</reference>
<comment type="caution">
    <text evidence="2">The sequence shown here is derived from an EMBL/GenBank/DDBJ whole genome shotgun (WGS) entry which is preliminary data.</text>
</comment>
<evidence type="ECO:0000313" key="3">
    <source>
        <dbReference type="Proteomes" id="UP000215145"/>
    </source>
</evidence>
<dbReference type="Pfam" id="PF09551">
    <property type="entry name" value="Spore_II_R"/>
    <property type="match status" value="1"/>
</dbReference>
<dbReference type="InterPro" id="IPR014202">
    <property type="entry name" value="Spore_II_R"/>
</dbReference>
<gene>
    <name evidence="2" type="primary">spoIIR</name>
    <name evidence="2" type="ORF">CGZ75_14555</name>
</gene>
<keyword evidence="3" id="KW-1185">Reference proteome</keyword>
<dbReference type="NCBIfam" id="TIGR02837">
    <property type="entry name" value="spore_II_R"/>
    <property type="match status" value="1"/>
</dbReference>
<evidence type="ECO:0000256" key="1">
    <source>
        <dbReference type="SAM" id="SignalP"/>
    </source>
</evidence>
<protein>
    <submittedName>
        <fullName evidence="2">Stage II sporulation protein R</fullName>
    </submittedName>
</protein>
<name>A0A229NYJ2_9BACL</name>
<organism evidence="2 3">
    <name type="scientific">Paenibacillus herberti</name>
    <dbReference type="NCBI Taxonomy" id="1619309"/>
    <lineage>
        <taxon>Bacteria</taxon>
        <taxon>Bacillati</taxon>
        <taxon>Bacillota</taxon>
        <taxon>Bacilli</taxon>
        <taxon>Bacillales</taxon>
        <taxon>Paenibacillaceae</taxon>
        <taxon>Paenibacillus</taxon>
    </lineage>
</organism>
<dbReference type="EMBL" id="NMUQ01000002">
    <property type="protein sequence ID" value="OXM15086.1"/>
    <property type="molecule type" value="Genomic_DNA"/>
</dbReference>
<sequence length="232" mass="24653">MSYLYLLVCLAVLLMSWESARNDAAIAQGDIPNEAIRLRILANSDSAVDQATKRVVRDAIVSELNSWAAEPESIEEARYVIQSRMAAIEAVIAERLQARGFSYGFTAELGMAEFPTKVYGEKVYPAGEYEALRITLGEGKGQNWWCVLFPPLCFVDSTTGDAVPKAEAAAASGDGAAVKAAGATAAVKGGSDAKASEAAAPAEMADGQAPEAKFFILELLESLFSFLRGLFG</sequence>
<proteinExistence type="predicted"/>